<dbReference type="Pfam" id="PF12848">
    <property type="entry name" value="ABC_tran_Xtn"/>
    <property type="match status" value="1"/>
</dbReference>
<dbReference type="InterPro" id="IPR003439">
    <property type="entry name" value="ABC_transporter-like_ATP-bd"/>
</dbReference>
<dbReference type="InterPro" id="IPR017871">
    <property type="entry name" value="ABC_transporter-like_CS"/>
</dbReference>
<organism evidence="6 7">
    <name type="scientific">Dioszegia hungarica</name>
    <dbReference type="NCBI Taxonomy" id="4972"/>
    <lineage>
        <taxon>Eukaryota</taxon>
        <taxon>Fungi</taxon>
        <taxon>Dikarya</taxon>
        <taxon>Basidiomycota</taxon>
        <taxon>Agaricomycotina</taxon>
        <taxon>Tremellomycetes</taxon>
        <taxon>Tremellales</taxon>
        <taxon>Bulleribasidiaceae</taxon>
        <taxon>Dioszegia</taxon>
    </lineage>
</organism>
<evidence type="ECO:0000256" key="1">
    <source>
        <dbReference type="ARBA" id="ARBA00022737"/>
    </source>
</evidence>
<keyword evidence="3 6" id="KW-0067">ATP-binding</keyword>
<gene>
    <name evidence="6" type="ORF">MKK02DRAFT_44035</name>
</gene>
<dbReference type="EMBL" id="JAKWFO010000005">
    <property type="protein sequence ID" value="KAI9635348.1"/>
    <property type="molecule type" value="Genomic_DNA"/>
</dbReference>
<sequence length="638" mass="70032">MAPSASKAKRLAEKAAKASSKGGTGTNTPAGDSINGGSTPMTSLSANGSQENLQSVIEAHEAMKKLNMATDRSAAGNLVSDAKGRDVKIDQYTLSFHGRLLIEGAEISLNYGQRYGLLGENGSGKSTFLQSLADRDIDIPEHIDIYLVSGAVEPSDVNAVDYIVASAKEKVARLEKMAEDMATADDVDELAMEMIYEELEEMDPSTFEAKAGALLSGLGFTTAMMAKPTKDMSGGWRMRVALARALFVKPHLLLLDEPTSHLDLGAVVWLEAYLATYNHILIFTSHSADFMDEVCTNIIDLTVHKKLVYYGGNYTTYVRTKGENETNQMKAYAKQQEEIAHIKKFISSAGTYANLVKQAKSKQKIIDKMEAAGLVQKVEGPKQLRFNFEDVKKLPPPIIAFSDVAFAYSGEKKDYLYKDLSVGIDMDSRIAIVGDNGTGKSTLLNLITGALNPTEGTVSRHTQLKLAKYSQHSADQLPYDKSPVEHIQSLYHDKFPEKDLQFWRGQVGRFGITGAHQTNPISQLSDGLRNRVVFAILAMEHPSVILLDEPTNHLDMSSIDALASAIKEFEGGVVIVSHDFRLISQVAEELWEVKDKKVMNLTKQDITIVDYKRSLAKRSQAQIEKARLISKNTTKGVV</sequence>
<name>A0AA38H6Y1_9TREE</name>
<dbReference type="SUPFAM" id="SSF52540">
    <property type="entry name" value="P-loop containing nucleoside triphosphate hydrolases"/>
    <property type="match status" value="2"/>
</dbReference>
<dbReference type="GO" id="GO:0005524">
    <property type="term" value="F:ATP binding"/>
    <property type="evidence" value="ECO:0007669"/>
    <property type="project" value="UniProtKB-KW"/>
</dbReference>
<dbReference type="SMART" id="SM00382">
    <property type="entry name" value="AAA"/>
    <property type="match status" value="2"/>
</dbReference>
<evidence type="ECO:0000256" key="3">
    <source>
        <dbReference type="ARBA" id="ARBA00022840"/>
    </source>
</evidence>
<feature type="domain" description="ABC transporter" evidence="5">
    <location>
        <begin position="399"/>
        <end position="620"/>
    </location>
</feature>
<dbReference type="Proteomes" id="UP001164286">
    <property type="component" value="Unassembled WGS sequence"/>
</dbReference>
<dbReference type="PANTHER" id="PTHR19211">
    <property type="entry name" value="ATP-BINDING TRANSPORT PROTEIN-RELATED"/>
    <property type="match status" value="1"/>
</dbReference>
<protein>
    <submittedName>
        <fullName evidence="6">ATP-binding cassette transporter</fullName>
    </submittedName>
</protein>
<comment type="caution">
    <text evidence="6">The sequence shown here is derived from an EMBL/GenBank/DDBJ whole genome shotgun (WGS) entry which is preliminary data.</text>
</comment>
<keyword evidence="7" id="KW-1185">Reference proteome</keyword>
<evidence type="ECO:0000256" key="4">
    <source>
        <dbReference type="SAM" id="MobiDB-lite"/>
    </source>
</evidence>
<reference evidence="6" key="1">
    <citation type="journal article" date="2022" name="G3 (Bethesda)">
        <title>High quality genome of the basidiomycete yeast Dioszegia hungarica PDD-24b-2 isolated from cloud water.</title>
        <authorList>
            <person name="Jarrige D."/>
            <person name="Haridas S."/>
            <person name="Bleykasten-Grosshans C."/>
            <person name="Joly M."/>
            <person name="Nadalig T."/>
            <person name="Sancelme M."/>
            <person name="Vuilleumier S."/>
            <person name="Grigoriev I.V."/>
            <person name="Amato P."/>
            <person name="Bringel F."/>
        </authorList>
    </citation>
    <scope>NUCLEOTIDE SEQUENCE</scope>
    <source>
        <strain evidence="6">PDD-24b-2</strain>
    </source>
</reference>
<dbReference type="CDD" id="cd03221">
    <property type="entry name" value="ABCF_EF-3"/>
    <property type="match status" value="2"/>
</dbReference>
<dbReference type="PROSITE" id="PS50893">
    <property type="entry name" value="ABC_TRANSPORTER_2"/>
    <property type="match status" value="2"/>
</dbReference>
<dbReference type="GeneID" id="77731943"/>
<dbReference type="InterPro" id="IPR032781">
    <property type="entry name" value="ABC_tran_Xtn"/>
</dbReference>
<proteinExistence type="predicted"/>
<dbReference type="PANTHER" id="PTHR19211:SF15">
    <property type="entry name" value="ATP-BINDING CASSETTE SUB-FAMILY F MEMBER 2"/>
    <property type="match status" value="1"/>
</dbReference>
<dbReference type="RefSeq" id="XP_052945125.1">
    <property type="nucleotide sequence ID" value="XM_053092738.1"/>
</dbReference>
<feature type="compositionally biased region" description="Polar residues" evidence="4">
    <location>
        <begin position="26"/>
        <end position="50"/>
    </location>
</feature>
<evidence type="ECO:0000256" key="2">
    <source>
        <dbReference type="ARBA" id="ARBA00022741"/>
    </source>
</evidence>
<dbReference type="InterPro" id="IPR027417">
    <property type="entry name" value="P-loop_NTPase"/>
</dbReference>
<feature type="domain" description="ABC transporter" evidence="5">
    <location>
        <begin position="87"/>
        <end position="337"/>
    </location>
</feature>
<evidence type="ECO:0000313" key="7">
    <source>
        <dbReference type="Proteomes" id="UP001164286"/>
    </source>
</evidence>
<dbReference type="Pfam" id="PF00005">
    <property type="entry name" value="ABC_tran"/>
    <property type="match status" value="2"/>
</dbReference>
<keyword evidence="1" id="KW-0677">Repeat</keyword>
<keyword evidence="2" id="KW-0547">Nucleotide-binding</keyword>
<accession>A0AA38H6Y1</accession>
<dbReference type="GO" id="GO:0016887">
    <property type="term" value="F:ATP hydrolysis activity"/>
    <property type="evidence" value="ECO:0007669"/>
    <property type="project" value="InterPro"/>
</dbReference>
<evidence type="ECO:0000259" key="5">
    <source>
        <dbReference type="PROSITE" id="PS50893"/>
    </source>
</evidence>
<dbReference type="AlphaFoldDB" id="A0AA38H6Y1"/>
<dbReference type="PROSITE" id="PS00211">
    <property type="entry name" value="ABC_TRANSPORTER_1"/>
    <property type="match status" value="1"/>
</dbReference>
<evidence type="ECO:0000313" key="6">
    <source>
        <dbReference type="EMBL" id="KAI9635348.1"/>
    </source>
</evidence>
<dbReference type="InterPro" id="IPR003593">
    <property type="entry name" value="AAA+_ATPase"/>
</dbReference>
<dbReference type="InterPro" id="IPR050611">
    <property type="entry name" value="ABCF"/>
</dbReference>
<dbReference type="Gene3D" id="3.40.50.300">
    <property type="entry name" value="P-loop containing nucleotide triphosphate hydrolases"/>
    <property type="match status" value="3"/>
</dbReference>
<dbReference type="FunFam" id="3.40.50.300:FF:000618">
    <property type="entry name" value="ATP-binding cassette (ABC) transporter, putative"/>
    <property type="match status" value="1"/>
</dbReference>
<dbReference type="FunFam" id="3.40.50.300:FF:000104">
    <property type="entry name" value="ATP-binding cassette sub-family F member 3"/>
    <property type="match status" value="1"/>
</dbReference>
<feature type="region of interest" description="Disordered" evidence="4">
    <location>
        <begin position="1"/>
        <end position="50"/>
    </location>
</feature>